<dbReference type="PANTHER" id="PTHR10000">
    <property type="entry name" value="PHOSPHOSERINE PHOSPHATASE"/>
    <property type="match status" value="1"/>
</dbReference>
<evidence type="ECO:0000313" key="1">
    <source>
        <dbReference type="EMBL" id="GAA4694661.1"/>
    </source>
</evidence>
<evidence type="ECO:0000313" key="2">
    <source>
        <dbReference type="Proteomes" id="UP001501446"/>
    </source>
</evidence>
<proteinExistence type="predicted"/>
<organism evidence="1 2">
    <name type="scientific">Kocuria gwangalliensis</name>
    <dbReference type="NCBI Taxonomy" id="501592"/>
    <lineage>
        <taxon>Bacteria</taxon>
        <taxon>Bacillati</taxon>
        <taxon>Actinomycetota</taxon>
        <taxon>Actinomycetes</taxon>
        <taxon>Micrococcales</taxon>
        <taxon>Micrococcaceae</taxon>
        <taxon>Kocuria</taxon>
    </lineage>
</organism>
<sequence>MVRGSFEEEPHQPVRMIASDLDGTVLGPDFRFRPRTVEAITAARDAGIHVVFVTGRPKRWLHPLHEQLEDVGVVICSNGAVVYDVPTERVIETSLFHVREAFGIMGEISELFPRTLYAAETLDRVFTDPGWSRSDRMEIFPVEEAPIRECLPRGIGVVKLLAKLDGAVPNEYFEHVRDLVDGRLAVTHSVAAAPLVEIGQRGLTKARTLERYAAERGITSQHVMAFGDMPNDLEMLTWAGHGYAMADGHPGVVTAVGRTAPPFTEDGVAQVIENYLDHA</sequence>
<dbReference type="InterPro" id="IPR036412">
    <property type="entry name" value="HAD-like_sf"/>
</dbReference>
<keyword evidence="1" id="KW-0378">Hydrolase</keyword>
<dbReference type="SUPFAM" id="SSF56784">
    <property type="entry name" value="HAD-like"/>
    <property type="match status" value="1"/>
</dbReference>
<keyword evidence="2" id="KW-1185">Reference proteome</keyword>
<dbReference type="EMBL" id="BAABLN010000010">
    <property type="protein sequence ID" value="GAA4694661.1"/>
    <property type="molecule type" value="Genomic_DNA"/>
</dbReference>
<dbReference type="GO" id="GO:0016787">
    <property type="term" value="F:hydrolase activity"/>
    <property type="evidence" value="ECO:0007669"/>
    <property type="project" value="UniProtKB-KW"/>
</dbReference>
<dbReference type="Proteomes" id="UP001501446">
    <property type="component" value="Unassembled WGS sequence"/>
</dbReference>
<gene>
    <name evidence="1" type="ORF">GCM10025781_10270</name>
</gene>
<protein>
    <submittedName>
        <fullName evidence="1">HAD family hydrolase</fullName>
    </submittedName>
</protein>
<dbReference type="Gene3D" id="3.40.50.1000">
    <property type="entry name" value="HAD superfamily/HAD-like"/>
    <property type="match status" value="1"/>
</dbReference>
<comment type="caution">
    <text evidence="1">The sequence shown here is derived from an EMBL/GenBank/DDBJ whole genome shotgun (WGS) entry which is preliminary data.</text>
</comment>
<dbReference type="InterPro" id="IPR006379">
    <property type="entry name" value="HAD-SF_hydro_IIB"/>
</dbReference>
<dbReference type="InterPro" id="IPR023214">
    <property type="entry name" value="HAD_sf"/>
</dbReference>
<accession>A0ABP8WUD9</accession>
<dbReference type="Pfam" id="PF08282">
    <property type="entry name" value="Hydrolase_3"/>
    <property type="match status" value="1"/>
</dbReference>
<name>A0ABP8WUD9_9MICC</name>
<dbReference type="Gene3D" id="3.30.1240.10">
    <property type="match status" value="1"/>
</dbReference>
<dbReference type="NCBIfam" id="TIGR01484">
    <property type="entry name" value="HAD-SF-IIB"/>
    <property type="match status" value="1"/>
</dbReference>
<dbReference type="PANTHER" id="PTHR10000:SF8">
    <property type="entry name" value="HAD SUPERFAMILY HYDROLASE-LIKE, TYPE 3"/>
    <property type="match status" value="1"/>
</dbReference>
<reference evidence="2" key="1">
    <citation type="journal article" date="2019" name="Int. J. Syst. Evol. Microbiol.">
        <title>The Global Catalogue of Microorganisms (GCM) 10K type strain sequencing project: providing services to taxonomists for standard genome sequencing and annotation.</title>
        <authorList>
            <consortium name="The Broad Institute Genomics Platform"/>
            <consortium name="The Broad Institute Genome Sequencing Center for Infectious Disease"/>
            <person name="Wu L."/>
            <person name="Ma J."/>
        </authorList>
    </citation>
    <scope>NUCLEOTIDE SEQUENCE [LARGE SCALE GENOMIC DNA]</scope>
    <source>
        <strain evidence="2">JCM 18958</strain>
    </source>
</reference>